<gene>
    <name evidence="2" type="ORF">CSSPJE1EN2_LOCUS12189</name>
</gene>
<proteinExistence type="predicted"/>
<reference evidence="2" key="1">
    <citation type="submission" date="2024-03" db="EMBL/GenBank/DDBJ databases">
        <authorList>
            <consortium name="ELIXIR-Norway"/>
            <consortium name="Elixir Norway"/>
        </authorList>
    </citation>
    <scope>NUCLEOTIDE SEQUENCE</scope>
</reference>
<feature type="transmembrane region" description="Helical" evidence="1">
    <location>
        <begin position="37"/>
        <end position="57"/>
    </location>
</feature>
<keyword evidence="1" id="KW-0472">Membrane</keyword>
<feature type="transmembrane region" description="Helical" evidence="1">
    <location>
        <begin position="250"/>
        <end position="270"/>
    </location>
</feature>
<name>A0ABP1B2X5_9BRYO</name>
<dbReference type="PANTHER" id="PTHR33133">
    <property type="entry name" value="OS08G0107100 PROTEIN-RELATED"/>
    <property type="match status" value="1"/>
</dbReference>
<protein>
    <submittedName>
        <fullName evidence="2">Uncharacterized protein</fullName>
    </submittedName>
</protein>
<dbReference type="PANTHER" id="PTHR33133:SF1">
    <property type="entry name" value="EXPRESSED PROTEIN-RELATED"/>
    <property type="match status" value="1"/>
</dbReference>
<dbReference type="Proteomes" id="UP001497522">
    <property type="component" value="Chromosome 19"/>
</dbReference>
<dbReference type="EMBL" id="OZ023720">
    <property type="protein sequence ID" value="CAK9869431.1"/>
    <property type="molecule type" value="Genomic_DNA"/>
</dbReference>
<keyword evidence="1" id="KW-0812">Transmembrane</keyword>
<evidence type="ECO:0000313" key="3">
    <source>
        <dbReference type="Proteomes" id="UP001497522"/>
    </source>
</evidence>
<keyword evidence="3" id="KW-1185">Reference proteome</keyword>
<feature type="transmembrane region" description="Helical" evidence="1">
    <location>
        <begin position="166"/>
        <end position="188"/>
    </location>
</feature>
<evidence type="ECO:0000313" key="2">
    <source>
        <dbReference type="EMBL" id="CAK9869431.1"/>
    </source>
</evidence>
<sequence>MARMEGSPTSYLENLEDPTLWGLFKEAARLIRKYSTLLLPFALIFALPVSLFSAFSLESEATMLLHATSMPAAGTKQVATTPANPPDPSLNPPLTASAIIRDLTFAVAIPVTETLLTWLQVASISYCVDFIYKGEAENPPETNPVREIFKRLPGAVYRMFITTLELLCILLPVIFLLCLVLVVVIAVLSLSDQIASLILPIYILFGGLTLVLSFLFMFSDTLSILEVGCYGRPALKRSVVLTTQRKFRTITVFSFQILISLTLLALAGFVPKLGFLQGMYWIGPLGYICLALVTLVGNVYYIVLVTVFYFSLRHHGNPPTTNNNHFPMVVNPPNYTALDLNELDKV</sequence>
<accession>A0ABP1B2X5</accession>
<feature type="transmembrane region" description="Helical" evidence="1">
    <location>
        <begin position="285"/>
        <end position="310"/>
    </location>
</feature>
<evidence type="ECO:0000256" key="1">
    <source>
        <dbReference type="SAM" id="Phobius"/>
    </source>
</evidence>
<feature type="transmembrane region" description="Helical" evidence="1">
    <location>
        <begin position="194"/>
        <end position="218"/>
    </location>
</feature>
<keyword evidence="1" id="KW-1133">Transmembrane helix</keyword>
<organism evidence="2 3">
    <name type="scientific">Sphagnum jensenii</name>
    <dbReference type="NCBI Taxonomy" id="128206"/>
    <lineage>
        <taxon>Eukaryota</taxon>
        <taxon>Viridiplantae</taxon>
        <taxon>Streptophyta</taxon>
        <taxon>Embryophyta</taxon>
        <taxon>Bryophyta</taxon>
        <taxon>Sphagnophytina</taxon>
        <taxon>Sphagnopsida</taxon>
        <taxon>Sphagnales</taxon>
        <taxon>Sphagnaceae</taxon>
        <taxon>Sphagnum</taxon>
    </lineage>
</organism>